<feature type="signal peptide" evidence="2">
    <location>
        <begin position="1"/>
        <end position="20"/>
    </location>
</feature>
<protein>
    <submittedName>
        <fullName evidence="3">Uncharacterized protein</fullName>
    </submittedName>
</protein>
<keyword evidence="2" id="KW-0732">Signal</keyword>
<comment type="caution">
    <text evidence="3">The sequence shown here is derived from an EMBL/GenBank/DDBJ whole genome shotgun (WGS) entry which is preliminary data.</text>
</comment>
<gene>
    <name evidence="3" type="ORF">PMEA_00022949</name>
</gene>
<accession>A0AAU9XGR9</accession>
<evidence type="ECO:0000256" key="2">
    <source>
        <dbReference type="SAM" id="SignalP"/>
    </source>
</evidence>
<reference evidence="3 4" key="1">
    <citation type="submission" date="2022-05" db="EMBL/GenBank/DDBJ databases">
        <authorList>
            <consortium name="Genoscope - CEA"/>
            <person name="William W."/>
        </authorList>
    </citation>
    <scope>NUCLEOTIDE SEQUENCE [LARGE SCALE GENOMIC DNA]</scope>
</reference>
<dbReference type="AlphaFoldDB" id="A0AAU9XGR9"/>
<feature type="transmembrane region" description="Helical" evidence="1">
    <location>
        <begin position="457"/>
        <end position="479"/>
    </location>
</feature>
<evidence type="ECO:0000313" key="3">
    <source>
        <dbReference type="EMBL" id="CAH3146352.1"/>
    </source>
</evidence>
<keyword evidence="1" id="KW-1133">Transmembrane helix</keyword>
<dbReference type="EMBL" id="CALNXJ010000041">
    <property type="protein sequence ID" value="CAH3146352.1"/>
    <property type="molecule type" value="Genomic_DNA"/>
</dbReference>
<keyword evidence="1" id="KW-0812">Transmembrane</keyword>
<evidence type="ECO:0000313" key="4">
    <source>
        <dbReference type="Proteomes" id="UP001159428"/>
    </source>
</evidence>
<name>A0AAU9XGR9_9CNID</name>
<organism evidence="3 4">
    <name type="scientific">Pocillopora meandrina</name>
    <dbReference type="NCBI Taxonomy" id="46732"/>
    <lineage>
        <taxon>Eukaryota</taxon>
        <taxon>Metazoa</taxon>
        <taxon>Cnidaria</taxon>
        <taxon>Anthozoa</taxon>
        <taxon>Hexacorallia</taxon>
        <taxon>Scleractinia</taxon>
        <taxon>Astrocoeniina</taxon>
        <taxon>Pocilloporidae</taxon>
        <taxon>Pocillopora</taxon>
    </lineage>
</organism>
<proteinExistence type="predicted"/>
<sequence length="509" mass="55351">MAGLQLLTAFLLAVVSTVQGANHQGNCPEIQLPNNSNGTCLLNDQCSQVTCTSPKDDDNPFGRMVLAVRVTKCQNKLKAAVSIDSNDHVWARLLGDGDKAELPSQPGMPGPKPYLKVNLKENGDKVHFKLLMLMESANFSVTLEGELRALECTIGEEANHDESCPGIQLPKESNGTCVLSEKCSKVTCTSPEDETKPFGKAVLTVKVEECQGKLKAIVSIRSPGQMWSHEFEDGDKAVMPTPPGMQGSPELNMMVSLKENGDKVHFKLVVLVTNYDFTLLEGELHASKCDGEGGSKQTKQCPAVEFIPDKPGAGKCSFSQQCSKLECVAEGDGHKLITDFKVSRCGKSLVASVKLQQPEEDLDWSERLKDGEKAKLPIKASSFTGGLPVSDAKLFVQVHLKGMQDNRVNFTVRMTGHLTALGETVQVNTVLIQGQIAVSSVADCGSWFSEQSTAVKVLVILVPITAGILLTLTVVFCCCKRRRDGTRLYVNIFKSRNDDYGMRRLSNEL</sequence>
<keyword evidence="1" id="KW-0472">Membrane</keyword>
<dbReference type="Proteomes" id="UP001159428">
    <property type="component" value="Unassembled WGS sequence"/>
</dbReference>
<feature type="chain" id="PRO_5043493975" evidence="2">
    <location>
        <begin position="21"/>
        <end position="509"/>
    </location>
</feature>
<evidence type="ECO:0000256" key="1">
    <source>
        <dbReference type="SAM" id="Phobius"/>
    </source>
</evidence>
<keyword evidence="4" id="KW-1185">Reference proteome</keyword>